<dbReference type="GO" id="GO:0043565">
    <property type="term" value="F:sequence-specific DNA binding"/>
    <property type="evidence" value="ECO:0007669"/>
    <property type="project" value="TreeGrafter"/>
</dbReference>
<accession>A0A1X3CRU3</accession>
<dbReference type="STRING" id="493.BWD07_10785"/>
<feature type="domain" description="HTH lysR-type" evidence="5">
    <location>
        <begin position="1"/>
        <end position="59"/>
    </location>
</feature>
<dbReference type="InterPro" id="IPR036388">
    <property type="entry name" value="WH-like_DNA-bd_sf"/>
</dbReference>
<dbReference type="CDD" id="cd08422">
    <property type="entry name" value="PBP2_CrgA_like"/>
    <property type="match status" value="1"/>
</dbReference>
<dbReference type="PROSITE" id="PS50931">
    <property type="entry name" value="HTH_LYSR"/>
    <property type="match status" value="1"/>
</dbReference>
<dbReference type="SUPFAM" id="SSF46785">
    <property type="entry name" value="Winged helix' DNA-binding domain"/>
    <property type="match status" value="1"/>
</dbReference>
<dbReference type="RefSeq" id="WP_085417420.1">
    <property type="nucleotide sequence ID" value="NZ_CAUJPY010000038.1"/>
</dbReference>
<gene>
    <name evidence="6" type="primary">dmlR_2</name>
    <name evidence="6" type="ORF">NCTC10296_00891</name>
</gene>
<evidence type="ECO:0000259" key="5">
    <source>
        <dbReference type="PROSITE" id="PS50931"/>
    </source>
</evidence>
<reference evidence="6 7" key="1">
    <citation type="submission" date="2018-12" db="EMBL/GenBank/DDBJ databases">
        <authorList>
            <consortium name="Pathogen Informatics"/>
        </authorList>
    </citation>
    <scope>NUCLEOTIDE SEQUENCE [LARGE SCALE GENOMIC DNA]</scope>
    <source>
        <strain evidence="6 7">NCTC10296</strain>
    </source>
</reference>
<proteinExistence type="inferred from homology"/>
<keyword evidence="4" id="KW-0804">Transcription</keyword>
<evidence type="ECO:0000256" key="2">
    <source>
        <dbReference type="ARBA" id="ARBA00023015"/>
    </source>
</evidence>
<evidence type="ECO:0000256" key="1">
    <source>
        <dbReference type="ARBA" id="ARBA00009437"/>
    </source>
</evidence>
<dbReference type="Proteomes" id="UP000279284">
    <property type="component" value="Chromosome"/>
</dbReference>
<dbReference type="SUPFAM" id="SSF53850">
    <property type="entry name" value="Periplasmic binding protein-like II"/>
    <property type="match status" value="1"/>
</dbReference>
<evidence type="ECO:0000256" key="3">
    <source>
        <dbReference type="ARBA" id="ARBA00023125"/>
    </source>
</evidence>
<dbReference type="PANTHER" id="PTHR30537">
    <property type="entry name" value="HTH-TYPE TRANSCRIPTIONAL REGULATOR"/>
    <property type="match status" value="1"/>
</dbReference>
<evidence type="ECO:0000256" key="4">
    <source>
        <dbReference type="ARBA" id="ARBA00023163"/>
    </source>
</evidence>
<dbReference type="Pfam" id="PF00126">
    <property type="entry name" value="HTH_1"/>
    <property type="match status" value="1"/>
</dbReference>
<dbReference type="GO" id="GO:0003700">
    <property type="term" value="F:DNA-binding transcription factor activity"/>
    <property type="evidence" value="ECO:0007669"/>
    <property type="project" value="InterPro"/>
</dbReference>
<protein>
    <submittedName>
        <fullName evidence="6">LysR family transcriptional regulator</fullName>
    </submittedName>
</protein>
<dbReference type="InterPro" id="IPR058163">
    <property type="entry name" value="LysR-type_TF_proteobact-type"/>
</dbReference>
<dbReference type="InterPro" id="IPR005119">
    <property type="entry name" value="LysR_subst-bd"/>
</dbReference>
<evidence type="ECO:0000313" key="6">
    <source>
        <dbReference type="EMBL" id="VEF00511.1"/>
    </source>
</evidence>
<keyword evidence="2" id="KW-0805">Transcription regulation</keyword>
<name>A0A1X3CRU3_9NEIS</name>
<dbReference type="Gene3D" id="3.40.190.290">
    <property type="match status" value="1"/>
</dbReference>
<sequence>MDTLFSLKVFRQVVENGSFTRAAERLGISNAMTSKHISHLENTLQTKLLHRNSRNLRLTEAGEDYYRQCCHALETLETAAQKAAGVTEKPQGILRITMPQWFASPRVSRWISEYKQRYPEVSLDLVLSNRHTDLIADGFDLALRVSNDPGPSLIVKPLANIEFFLLASPEYLQRNGIPESPEEASQHPALLPSYTDMSRIEIQHKQNGRRCLLELNATIHSDSTLMVGSLIRAGAGIGFQPAWCVTEDVAAGNMIQLLPDYHIKAVKLYAAYVDRAFLSAKVRSFIDFLSEKAKMPV</sequence>
<keyword evidence="3" id="KW-0238">DNA-binding</keyword>
<dbReference type="GO" id="GO:0006351">
    <property type="term" value="P:DNA-templated transcription"/>
    <property type="evidence" value="ECO:0007669"/>
    <property type="project" value="TreeGrafter"/>
</dbReference>
<dbReference type="KEGG" id="nci:NCTC10296_00891"/>
<dbReference type="Gene3D" id="1.10.10.10">
    <property type="entry name" value="Winged helix-like DNA-binding domain superfamily/Winged helix DNA-binding domain"/>
    <property type="match status" value="1"/>
</dbReference>
<comment type="similarity">
    <text evidence="1">Belongs to the LysR transcriptional regulatory family.</text>
</comment>
<dbReference type="EMBL" id="LR134313">
    <property type="protein sequence ID" value="VEF00511.1"/>
    <property type="molecule type" value="Genomic_DNA"/>
</dbReference>
<dbReference type="InterPro" id="IPR000847">
    <property type="entry name" value="LysR_HTH_N"/>
</dbReference>
<dbReference type="OrthoDB" id="9178040at2"/>
<evidence type="ECO:0000313" key="7">
    <source>
        <dbReference type="Proteomes" id="UP000279284"/>
    </source>
</evidence>
<dbReference type="Pfam" id="PF03466">
    <property type="entry name" value="LysR_substrate"/>
    <property type="match status" value="1"/>
</dbReference>
<dbReference type="AlphaFoldDB" id="A0A1X3CRU3"/>
<organism evidence="6 7">
    <name type="scientific">Neisseria canis</name>
    <dbReference type="NCBI Taxonomy" id="493"/>
    <lineage>
        <taxon>Bacteria</taxon>
        <taxon>Pseudomonadati</taxon>
        <taxon>Pseudomonadota</taxon>
        <taxon>Betaproteobacteria</taxon>
        <taxon>Neisseriales</taxon>
        <taxon>Neisseriaceae</taxon>
        <taxon>Neisseria</taxon>
    </lineage>
</organism>
<dbReference type="FunFam" id="1.10.10.10:FF:000001">
    <property type="entry name" value="LysR family transcriptional regulator"/>
    <property type="match status" value="1"/>
</dbReference>
<dbReference type="InterPro" id="IPR036390">
    <property type="entry name" value="WH_DNA-bd_sf"/>
</dbReference>
<keyword evidence="7" id="KW-1185">Reference proteome</keyword>
<dbReference type="PANTHER" id="PTHR30537:SF35">
    <property type="entry name" value="TRANSCRIPTIONAL REGULATORY PROTEIN"/>
    <property type="match status" value="1"/>
</dbReference>